<dbReference type="SUPFAM" id="SSF51971">
    <property type="entry name" value="Nucleotide-binding domain"/>
    <property type="match status" value="1"/>
</dbReference>
<dbReference type="Gene3D" id="3.30.9.10">
    <property type="entry name" value="D-Amino Acid Oxidase, subunit A, domain 2"/>
    <property type="match status" value="1"/>
</dbReference>
<feature type="domain" description="FAD dependent oxidoreductase" evidence="8">
    <location>
        <begin position="7"/>
        <end position="348"/>
    </location>
</feature>
<comment type="similarity">
    <text evidence="2">Belongs to the DAMOX/DASOX family.</text>
</comment>
<dbReference type="GO" id="GO:0019478">
    <property type="term" value="P:D-amino acid catabolic process"/>
    <property type="evidence" value="ECO:0007669"/>
    <property type="project" value="TreeGrafter"/>
</dbReference>
<keyword evidence="3" id="KW-0285">Flavoprotein</keyword>
<feature type="binding site" evidence="6">
    <location>
        <position position="305"/>
    </location>
    <ligand>
        <name>D-dopa</name>
        <dbReference type="ChEBI" id="CHEBI:149689"/>
    </ligand>
</feature>
<dbReference type="Gene3D" id="3.40.50.720">
    <property type="entry name" value="NAD(P)-binding Rossmann-like Domain"/>
    <property type="match status" value="1"/>
</dbReference>
<evidence type="ECO:0000256" key="5">
    <source>
        <dbReference type="ARBA" id="ARBA00023002"/>
    </source>
</evidence>
<dbReference type="PIRSF" id="PIRSF000189">
    <property type="entry name" value="D-aa_oxidase"/>
    <property type="match status" value="1"/>
</dbReference>
<accession>A0AAV9N1J7</accession>
<dbReference type="GeneID" id="89974624"/>
<dbReference type="PANTHER" id="PTHR11530">
    <property type="entry name" value="D-AMINO ACID OXIDASE"/>
    <property type="match status" value="1"/>
</dbReference>
<evidence type="ECO:0000256" key="7">
    <source>
        <dbReference type="SAM" id="SignalP"/>
    </source>
</evidence>
<comment type="caution">
    <text evidence="9">The sequence shown here is derived from an EMBL/GenBank/DDBJ whole genome shotgun (WGS) entry which is preliminary data.</text>
</comment>
<dbReference type="InterPro" id="IPR006181">
    <property type="entry name" value="D-amino_acid_oxidase_CS"/>
</dbReference>
<dbReference type="InterPro" id="IPR023209">
    <property type="entry name" value="DAO"/>
</dbReference>
<feature type="chain" id="PRO_5043407031" description="FAD dependent oxidoreductase domain-containing protein" evidence="7">
    <location>
        <begin position="21"/>
        <end position="355"/>
    </location>
</feature>
<keyword evidence="7" id="KW-0732">Signal</keyword>
<evidence type="ECO:0000256" key="4">
    <source>
        <dbReference type="ARBA" id="ARBA00022827"/>
    </source>
</evidence>
<dbReference type="GO" id="GO:0071949">
    <property type="term" value="F:FAD binding"/>
    <property type="evidence" value="ECO:0007669"/>
    <property type="project" value="InterPro"/>
</dbReference>
<sequence>MSYNNSIIVLGAGVLGLTTAAELSSRFPNTRVIVVAKHLPGDRDKLYASPWAGANFEPVSRDNGPAEERDAITYRKLNELLQQGHGDKAGIYKMDCRTFYDVSPEDAGVFSNGTQAIWFDRLVEGGIRYLDSDQIPLGANFGFDFQSFTIDTQRYLSWLQNLVLGKGVEIRRGAYSSLADLFQRFPDAKSYFNCTGIGAHHLGDVKDSSVYPVRGQIVLIENPREPVTRQYVRVSPQADNGGATYVFPRGRHGGIILGGCRQEDDWDGEVDMDLAKDIMQRCCKLAPELGKPEDLKVIHHGVGLRPSRRHGARIERELINDNMVIHNYGAGGFGYQSSWGAAQQAVDLLSTSSRL</sequence>
<evidence type="ECO:0000256" key="6">
    <source>
        <dbReference type="PIRSR" id="PIRSR000189-1"/>
    </source>
</evidence>
<dbReference type="EMBL" id="JAVRRD010000024">
    <property type="protein sequence ID" value="KAK5047787.1"/>
    <property type="molecule type" value="Genomic_DNA"/>
</dbReference>
<dbReference type="AlphaFoldDB" id="A0AAV9N1J7"/>
<feature type="binding site" evidence="6">
    <location>
        <position position="332"/>
    </location>
    <ligand>
        <name>D-dopa</name>
        <dbReference type="ChEBI" id="CHEBI:149689"/>
    </ligand>
</feature>
<comment type="cofactor">
    <cofactor evidence="1 6">
        <name>FAD</name>
        <dbReference type="ChEBI" id="CHEBI:57692"/>
    </cofactor>
</comment>
<dbReference type="PANTHER" id="PTHR11530:SF16">
    <property type="entry name" value="D-AMINO ACID OXIDASE (AFU_ORTHOLOGUE AFUA_5G11290)"/>
    <property type="match status" value="1"/>
</dbReference>
<evidence type="ECO:0000259" key="8">
    <source>
        <dbReference type="Pfam" id="PF01266"/>
    </source>
</evidence>
<keyword evidence="4 6" id="KW-0274">FAD</keyword>
<dbReference type="GO" id="GO:0005737">
    <property type="term" value="C:cytoplasm"/>
    <property type="evidence" value="ECO:0007669"/>
    <property type="project" value="TreeGrafter"/>
</dbReference>
<dbReference type="PROSITE" id="PS00677">
    <property type="entry name" value="DAO"/>
    <property type="match status" value="1"/>
</dbReference>
<feature type="binding site" evidence="6">
    <location>
        <position position="195"/>
    </location>
    <ligand>
        <name>FAD</name>
        <dbReference type="ChEBI" id="CHEBI:57692"/>
    </ligand>
</feature>
<dbReference type="RefSeq" id="XP_064703314.1">
    <property type="nucleotide sequence ID" value="XM_064850013.1"/>
</dbReference>
<evidence type="ECO:0000256" key="3">
    <source>
        <dbReference type="ARBA" id="ARBA00022630"/>
    </source>
</evidence>
<feature type="signal peptide" evidence="7">
    <location>
        <begin position="1"/>
        <end position="20"/>
    </location>
</feature>
<name>A0AAV9N1J7_9EURO</name>
<dbReference type="GO" id="GO:0003884">
    <property type="term" value="F:D-amino-acid oxidase activity"/>
    <property type="evidence" value="ECO:0007669"/>
    <property type="project" value="InterPro"/>
</dbReference>
<organism evidence="9 10">
    <name type="scientific">Exophiala bonariae</name>
    <dbReference type="NCBI Taxonomy" id="1690606"/>
    <lineage>
        <taxon>Eukaryota</taxon>
        <taxon>Fungi</taxon>
        <taxon>Dikarya</taxon>
        <taxon>Ascomycota</taxon>
        <taxon>Pezizomycotina</taxon>
        <taxon>Eurotiomycetes</taxon>
        <taxon>Chaetothyriomycetidae</taxon>
        <taxon>Chaetothyriales</taxon>
        <taxon>Herpotrichiellaceae</taxon>
        <taxon>Exophiala</taxon>
    </lineage>
</organism>
<reference evidence="9 10" key="1">
    <citation type="submission" date="2023-08" db="EMBL/GenBank/DDBJ databases">
        <title>Black Yeasts Isolated from many extreme environments.</title>
        <authorList>
            <person name="Coleine C."/>
            <person name="Stajich J.E."/>
            <person name="Selbmann L."/>
        </authorList>
    </citation>
    <scope>NUCLEOTIDE SEQUENCE [LARGE SCALE GENOMIC DNA]</scope>
    <source>
        <strain evidence="9 10">CCFEE 5792</strain>
    </source>
</reference>
<evidence type="ECO:0000256" key="2">
    <source>
        <dbReference type="ARBA" id="ARBA00006730"/>
    </source>
</evidence>
<evidence type="ECO:0000313" key="9">
    <source>
        <dbReference type="EMBL" id="KAK5047787.1"/>
    </source>
</evidence>
<feature type="binding site" evidence="6">
    <location>
        <position position="245"/>
    </location>
    <ligand>
        <name>D-dopa</name>
        <dbReference type="ChEBI" id="CHEBI:149689"/>
    </ligand>
</feature>
<evidence type="ECO:0000313" key="10">
    <source>
        <dbReference type="Proteomes" id="UP001358417"/>
    </source>
</evidence>
<dbReference type="InterPro" id="IPR006076">
    <property type="entry name" value="FAD-dep_OxRdtase"/>
</dbReference>
<dbReference type="Proteomes" id="UP001358417">
    <property type="component" value="Unassembled WGS sequence"/>
</dbReference>
<proteinExistence type="inferred from homology"/>
<keyword evidence="5" id="KW-0560">Oxidoreductase</keyword>
<keyword evidence="10" id="KW-1185">Reference proteome</keyword>
<dbReference type="Pfam" id="PF01266">
    <property type="entry name" value="DAO"/>
    <property type="match status" value="1"/>
</dbReference>
<protein>
    <recommendedName>
        <fullName evidence="8">FAD dependent oxidoreductase domain-containing protein</fullName>
    </recommendedName>
</protein>
<evidence type="ECO:0000256" key="1">
    <source>
        <dbReference type="ARBA" id="ARBA00001974"/>
    </source>
</evidence>
<gene>
    <name evidence="9" type="ORF">LTR84_006452</name>
</gene>
<dbReference type="SUPFAM" id="SSF54373">
    <property type="entry name" value="FAD-linked reductases, C-terminal domain"/>
    <property type="match status" value="1"/>
</dbReference>